<dbReference type="Pfam" id="PF00392">
    <property type="entry name" value="GntR"/>
    <property type="match status" value="1"/>
</dbReference>
<dbReference type="SUPFAM" id="SSF48008">
    <property type="entry name" value="GntR ligand-binding domain-like"/>
    <property type="match status" value="1"/>
</dbReference>
<evidence type="ECO:0000313" key="6">
    <source>
        <dbReference type="Proteomes" id="UP000298358"/>
    </source>
</evidence>
<name>A0A4Y9FZN1_9MICO</name>
<dbReference type="GO" id="GO:0003700">
    <property type="term" value="F:DNA-binding transcription factor activity"/>
    <property type="evidence" value="ECO:0007669"/>
    <property type="project" value="InterPro"/>
</dbReference>
<keyword evidence="1" id="KW-0805">Transcription regulation</keyword>
<dbReference type="CDD" id="cd07377">
    <property type="entry name" value="WHTH_GntR"/>
    <property type="match status" value="1"/>
</dbReference>
<reference evidence="5 6" key="1">
    <citation type="submission" date="2019-03" db="EMBL/GenBank/DDBJ databases">
        <title>Diversity of the mouse oral microbiome.</title>
        <authorList>
            <person name="Joseph S."/>
            <person name="Aduse-Opoku J."/>
            <person name="Curtis M."/>
            <person name="Wade W."/>
            <person name="Hashim A."/>
        </authorList>
    </citation>
    <scope>NUCLEOTIDE SEQUENCE [LARGE SCALE GENOMIC DNA]</scope>
    <source>
        <strain evidence="5 6">P1012</strain>
    </source>
</reference>
<dbReference type="SMART" id="SM00345">
    <property type="entry name" value="HTH_GNTR"/>
    <property type="match status" value="1"/>
</dbReference>
<dbReference type="RefSeq" id="WP_135113607.1">
    <property type="nucleotide sequence ID" value="NZ_JADGLL010000006.1"/>
</dbReference>
<dbReference type="PANTHER" id="PTHR43537:SF45">
    <property type="entry name" value="GNTR FAMILY REGULATORY PROTEIN"/>
    <property type="match status" value="1"/>
</dbReference>
<keyword evidence="6" id="KW-1185">Reference proteome</keyword>
<dbReference type="InterPro" id="IPR000524">
    <property type="entry name" value="Tscrpt_reg_HTH_GntR"/>
</dbReference>
<dbReference type="SUPFAM" id="SSF46785">
    <property type="entry name" value="Winged helix' DNA-binding domain"/>
    <property type="match status" value="1"/>
</dbReference>
<keyword evidence="2" id="KW-0238">DNA-binding</keyword>
<dbReference type="Gene3D" id="1.10.10.10">
    <property type="entry name" value="Winged helix-like DNA-binding domain superfamily/Winged helix DNA-binding domain"/>
    <property type="match status" value="1"/>
</dbReference>
<organism evidence="5 6">
    <name type="scientific">Microbacterium paludicola</name>
    <dbReference type="NCBI Taxonomy" id="300019"/>
    <lineage>
        <taxon>Bacteria</taxon>
        <taxon>Bacillati</taxon>
        <taxon>Actinomycetota</taxon>
        <taxon>Actinomycetes</taxon>
        <taxon>Micrococcales</taxon>
        <taxon>Microbacteriaceae</taxon>
        <taxon>Microbacterium</taxon>
    </lineage>
</organism>
<dbReference type="SMART" id="SM00895">
    <property type="entry name" value="FCD"/>
    <property type="match status" value="1"/>
</dbReference>
<dbReference type="AlphaFoldDB" id="A0A4Y9FZN1"/>
<dbReference type="InterPro" id="IPR008920">
    <property type="entry name" value="TF_FadR/GntR_C"/>
</dbReference>
<protein>
    <submittedName>
        <fullName evidence="5">GntR family transcriptional regulator</fullName>
    </submittedName>
</protein>
<comment type="caution">
    <text evidence="5">The sequence shown here is derived from an EMBL/GenBank/DDBJ whole genome shotgun (WGS) entry which is preliminary data.</text>
</comment>
<dbReference type="GO" id="GO:0003677">
    <property type="term" value="F:DNA binding"/>
    <property type="evidence" value="ECO:0007669"/>
    <property type="project" value="UniProtKB-KW"/>
</dbReference>
<dbReference type="InterPro" id="IPR036388">
    <property type="entry name" value="WH-like_DNA-bd_sf"/>
</dbReference>
<sequence>MPAPDETLADALRERIILGEFAPGTRLSETALAELLGVSRNTLREAFRVLSEQGLIEHVPHRGVSVASPTVADVVDIYRARRYIEQAALAAGSPLHPAVADMTAAVERSEAGLEARDWRAVGTANMAFHGAIVALADSPRLGRLYRDIAAELRLAFLEIDSPEALHAPFVSRNRELLETFLTRGGAAAAHELHDYLVYSEQTVLGAFTRQHRG</sequence>
<gene>
    <name evidence="5" type="ORF">E4U02_04525</name>
</gene>
<accession>A0A4Y9FZN1</accession>
<keyword evidence="3" id="KW-0804">Transcription</keyword>
<evidence type="ECO:0000256" key="3">
    <source>
        <dbReference type="ARBA" id="ARBA00023163"/>
    </source>
</evidence>
<proteinExistence type="predicted"/>
<dbReference type="Proteomes" id="UP000298358">
    <property type="component" value="Unassembled WGS sequence"/>
</dbReference>
<dbReference type="Gene3D" id="1.20.120.530">
    <property type="entry name" value="GntR ligand-binding domain-like"/>
    <property type="match status" value="1"/>
</dbReference>
<dbReference type="Pfam" id="PF07729">
    <property type="entry name" value="FCD"/>
    <property type="match status" value="1"/>
</dbReference>
<dbReference type="PRINTS" id="PR00035">
    <property type="entry name" value="HTHGNTR"/>
</dbReference>
<dbReference type="PROSITE" id="PS50949">
    <property type="entry name" value="HTH_GNTR"/>
    <property type="match status" value="1"/>
</dbReference>
<evidence type="ECO:0000313" key="5">
    <source>
        <dbReference type="EMBL" id="TFU33716.1"/>
    </source>
</evidence>
<dbReference type="PANTHER" id="PTHR43537">
    <property type="entry name" value="TRANSCRIPTIONAL REGULATOR, GNTR FAMILY"/>
    <property type="match status" value="1"/>
</dbReference>
<dbReference type="EMBL" id="SPQB01000006">
    <property type="protein sequence ID" value="TFU33716.1"/>
    <property type="molecule type" value="Genomic_DNA"/>
</dbReference>
<evidence type="ECO:0000256" key="2">
    <source>
        <dbReference type="ARBA" id="ARBA00023125"/>
    </source>
</evidence>
<dbReference type="OrthoDB" id="5243844at2"/>
<evidence type="ECO:0000259" key="4">
    <source>
        <dbReference type="PROSITE" id="PS50949"/>
    </source>
</evidence>
<dbReference type="InterPro" id="IPR036390">
    <property type="entry name" value="WH_DNA-bd_sf"/>
</dbReference>
<evidence type="ECO:0000256" key="1">
    <source>
        <dbReference type="ARBA" id="ARBA00023015"/>
    </source>
</evidence>
<dbReference type="InterPro" id="IPR011711">
    <property type="entry name" value="GntR_C"/>
</dbReference>
<feature type="domain" description="HTH gntR-type" evidence="4">
    <location>
        <begin position="2"/>
        <end position="69"/>
    </location>
</feature>